<name>A0ACC2UDE3_9FUNG</name>
<protein>
    <submittedName>
        <fullName evidence="1">Uncharacterized protein</fullName>
    </submittedName>
</protein>
<sequence length="91" mass="9894">MASNVDFETPVLALDRYGSSLAPVWWQTGSYSGNSLQYAGGLQEQKVLDYPGGFDPLLGNWGSTLGFSIQVLKFIHDTNGQPLERCQGISP</sequence>
<organism evidence="1 2">
    <name type="scientific">Entomophthora muscae</name>
    <dbReference type="NCBI Taxonomy" id="34485"/>
    <lineage>
        <taxon>Eukaryota</taxon>
        <taxon>Fungi</taxon>
        <taxon>Fungi incertae sedis</taxon>
        <taxon>Zoopagomycota</taxon>
        <taxon>Entomophthoromycotina</taxon>
        <taxon>Entomophthoromycetes</taxon>
        <taxon>Entomophthorales</taxon>
        <taxon>Entomophthoraceae</taxon>
        <taxon>Entomophthora</taxon>
    </lineage>
</organism>
<keyword evidence="2" id="KW-1185">Reference proteome</keyword>
<dbReference type="Proteomes" id="UP001165960">
    <property type="component" value="Unassembled WGS sequence"/>
</dbReference>
<comment type="caution">
    <text evidence="1">The sequence shown here is derived from an EMBL/GenBank/DDBJ whole genome shotgun (WGS) entry which is preliminary data.</text>
</comment>
<evidence type="ECO:0000313" key="1">
    <source>
        <dbReference type="EMBL" id="KAJ9084919.1"/>
    </source>
</evidence>
<proteinExistence type="predicted"/>
<dbReference type="EMBL" id="QTSX02000796">
    <property type="protein sequence ID" value="KAJ9084919.1"/>
    <property type="molecule type" value="Genomic_DNA"/>
</dbReference>
<evidence type="ECO:0000313" key="2">
    <source>
        <dbReference type="Proteomes" id="UP001165960"/>
    </source>
</evidence>
<reference evidence="1" key="1">
    <citation type="submission" date="2022-04" db="EMBL/GenBank/DDBJ databases">
        <title>Genome of the entomopathogenic fungus Entomophthora muscae.</title>
        <authorList>
            <person name="Elya C."/>
            <person name="Lovett B.R."/>
            <person name="Lee E."/>
            <person name="Macias A.M."/>
            <person name="Hajek A.E."/>
            <person name="De Bivort B.L."/>
            <person name="Kasson M.T."/>
            <person name="De Fine Licht H.H."/>
            <person name="Stajich J.E."/>
        </authorList>
    </citation>
    <scope>NUCLEOTIDE SEQUENCE</scope>
    <source>
        <strain evidence="1">Berkeley</strain>
    </source>
</reference>
<gene>
    <name evidence="1" type="ORF">DSO57_1019251</name>
</gene>
<accession>A0ACC2UDE3</accession>